<evidence type="ECO:0000259" key="5">
    <source>
        <dbReference type="Pfam" id="PF24568"/>
    </source>
</evidence>
<dbReference type="InterPro" id="IPR016047">
    <property type="entry name" value="M23ase_b-sheet_dom"/>
</dbReference>
<evidence type="ECO:0000256" key="1">
    <source>
        <dbReference type="ARBA" id="ARBA00022729"/>
    </source>
</evidence>
<dbReference type="PANTHER" id="PTHR21666">
    <property type="entry name" value="PEPTIDASE-RELATED"/>
    <property type="match status" value="1"/>
</dbReference>
<dbReference type="PANTHER" id="PTHR21666:SF270">
    <property type="entry name" value="MUREIN HYDROLASE ACTIVATOR ENVC"/>
    <property type="match status" value="1"/>
</dbReference>
<dbReference type="Pfam" id="PF01551">
    <property type="entry name" value="Peptidase_M23"/>
    <property type="match status" value="1"/>
</dbReference>
<organism evidence="6 7">
    <name type="scientific">Pontibacillus chungwhensis</name>
    <dbReference type="NCBI Taxonomy" id="265426"/>
    <lineage>
        <taxon>Bacteria</taxon>
        <taxon>Bacillati</taxon>
        <taxon>Bacillota</taxon>
        <taxon>Bacilli</taxon>
        <taxon>Bacillales</taxon>
        <taxon>Bacillaceae</taxon>
        <taxon>Pontibacillus</taxon>
    </lineage>
</organism>
<feature type="compositionally biased region" description="Basic and acidic residues" evidence="2">
    <location>
        <begin position="38"/>
        <end position="63"/>
    </location>
</feature>
<dbReference type="Pfam" id="PF24568">
    <property type="entry name" value="CC_PcsB"/>
    <property type="match status" value="1"/>
</dbReference>
<dbReference type="InterPro" id="IPR057309">
    <property type="entry name" value="PcsB_CC"/>
</dbReference>
<dbReference type="CDD" id="cd12797">
    <property type="entry name" value="M23_peptidase"/>
    <property type="match status" value="1"/>
</dbReference>
<evidence type="ECO:0000256" key="3">
    <source>
        <dbReference type="SAM" id="SignalP"/>
    </source>
</evidence>
<dbReference type="EMBL" id="CP126446">
    <property type="protein sequence ID" value="WIF97603.1"/>
    <property type="molecule type" value="Genomic_DNA"/>
</dbReference>
<dbReference type="RefSeq" id="WP_231419689.1">
    <property type="nucleotide sequence ID" value="NZ_CP126446.1"/>
</dbReference>
<evidence type="ECO:0000313" key="6">
    <source>
        <dbReference type="EMBL" id="WIF97603.1"/>
    </source>
</evidence>
<dbReference type="Gene3D" id="6.10.250.3150">
    <property type="match status" value="1"/>
</dbReference>
<reference evidence="6 7" key="1">
    <citation type="submission" date="2023-05" db="EMBL/GenBank/DDBJ databases">
        <title>Comparative genomics reveals the evidence of polycyclic aromatic hydrocarbons degradation in moderately halophilic genus Pontibacillus.</title>
        <authorList>
            <person name="Yang H."/>
            <person name="Qian Z."/>
        </authorList>
    </citation>
    <scope>NUCLEOTIDE SEQUENCE [LARGE SCALE GENOMIC DNA]</scope>
    <source>
        <strain evidence="7">HN14</strain>
    </source>
</reference>
<name>A0ABY8UWQ0_9BACI</name>
<feature type="region of interest" description="Disordered" evidence="2">
    <location>
        <begin position="268"/>
        <end position="339"/>
    </location>
</feature>
<dbReference type="Proteomes" id="UP001236652">
    <property type="component" value="Chromosome"/>
</dbReference>
<keyword evidence="7" id="KW-1185">Reference proteome</keyword>
<proteinExistence type="predicted"/>
<evidence type="ECO:0000259" key="4">
    <source>
        <dbReference type="Pfam" id="PF01551"/>
    </source>
</evidence>
<gene>
    <name evidence="6" type="ORF">QNI29_18020</name>
</gene>
<keyword evidence="1 3" id="KW-0732">Signal</keyword>
<feature type="region of interest" description="Disordered" evidence="2">
    <location>
        <begin position="38"/>
        <end position="74"/>
    </location>
</feature>
<feature type="chain" id="PRO_5047549364" evidence="3">
    <location>
        <begin position="21"/>
        <end position="466"/>
    </location>
</feature>
<dbReference type="Gene3D" id="2.70.70.10">
    <property type="entry name" value="Glucose Permease (Domain IIA)"/>
    <property type="match status" value="1"/>
</dbReference>
<protein>
    <submittedName>
        <fullName evidence="6">Peptidoglycan DD-metalloendopeptidase family protein</fullName>
    </submittedName>
</protein>
<sequence length="466" mass="51342">MRKLMGFFSIFALMLAGTFAGPTEHVSAAKSSKELQQEIEELKQKQSELDAKREDALENKSETESELSSNIAKQEKIDAQMKELDQKVSKTSSDIRAKEEQIAKTNDEIEQTEKEIAQLKKEIKELIESIAKREQLLKDRLRTLQKNGGDISYLEVIMESKDFGDFLNRTSAVNKIMGQDQKILETHQSEKKALEEKKIEVEEKKKNLETKKANLEEQKQQLESLKAQLDKQLDQKRDLMAELEHQEQELHDKKMEFAEQAEVLQGQAAAMKAEQRRTEQAKSAAEQREAEALAAKRAAEQARKNNNSSSNNGSSNSSSNSGGSVSTPAPAPSVSGFIRPAAGPVTSTFGARWGTTHPGIDLGRSGSSNPIKAAASGTVIKSYYSSSYGNVVFLTHSIGGQVYTTVYAHMSSRNVSDGQSVSQGQVLGQMGSTGYSTGPHLHFELHKGPWNASKSNAVNPASYINF</sequence>
<accession>A0ABY8UWQ0</accession>
<dbReference type="InterPro" id="IPR011055">
    <property type="entry name" value="Dup_hybrid_motif"/>
</dbReference>
<feature type="signal peptide" evidence="3">
    <location>
        <begin position="1"/>
        <end position="20"/>
    </location>
</feature>
<evidence type="ECO:0000313" key="7">
    <source>
        <dbReference type="Proteomes" id="UP001236652"/>
    </source>
</evidence>
<feature type="compositionally biased region" description="Low complexity" evidence="2">
    <location>
        <begin position="304"/>
        <end position="336"/>
    </location>
</feature>
<feature type="domain" description="M23ase beta-sheet core" evidence="4">
    <location>
        <begin position="356"/>
        <end position="460"/>
    </location>
</feature>
<evidence type="ECO:0000256" key="2">
    <source>
        <dbReference type="SAM" id="MobiDB-lite"/>
    </source>
</evidence>
<dbReference type="InterPro" id="IPR050570">
    <property type="entry name" value="Cell_wall_metabolism_enzyme"/>
</dbReference>
<dbReference type="SUPFAM" id="SSF51261">
    <property type="entry name" value="Duplicated hybrid motif"/>
    <property type="match status" value="1"/>
</dbReference>
<feature type="domain" description="Peptidoglycan hydrolase PcsB coiled-coil" evidence="5">
    <location>
        <begin position="123"/>
        <end position="197"/>
    </location>
</feature>
<feature type="compositionally biased region" description="Basic and acidic residues" evidence="2">
    <location>
        <begin position="273"/>
        <end position="291"/>
    </location>
</feature>